<evidence type="ECO:0000313" key="16">
    <source>
        <dbReference type="EMBL" id="CAD8121400.1"/>
    </source>
</evidence>
<dbReference type="Pfam" id="PF00520">
    <property type="entry name" value="Ion_trans"/>
    <property type="match status" value="4"/>
</dbReference>
<accession>A0A8S1R465</accession>
<evidence type="ECO:0000256" key="1">
    <source>
        <dbReference type="ARBA" id="ARBA00004141"/>
    </source>
</evidence>
<dbReference type="FunFam" id="1.20.120.350:FF:000087">
    <property type="entry name" value="Uncharacterized protein"/>
    <property type="match status" value="1"/>
</dbReference>
<feature type="compositionally biased region" description="Basic and acidic residues" evidence="13">
    <location>
        <begin position="1072"/>
        <end position="1092"/>
    </location>
</feature>
<sequence>MIIEDLEHITFSNQTSIQGTAHFKSRLGIDKFENMKLNKQLKSLSFNTFGSGTPKARKGKKTKTNIILRNEENIFGSKFDNDNLSKKDISSVKMTFGAKSEKAKQDSTRQIIQQINEKVQKQKYKFAQEKMKCRTEKTINNSDNQYYKMNKKYEKIKERTEQIYLVDLYKIYGYQRLKYEMNIYQDNYSFLELRKIIVKLIYGILIVLNYMQRTIFYKIFMSIIILVNLVIFVSQILSIEDDKFVVYEIMVIYIYICDQVFRILSKGIIGHKHAYFRVVKNWFDLILTVLQINTTLIHNIKQVNFSPLRLITLLLYLGDFVPGLRIMLKSLGKSFKYLFEALIIVIIFGLFFATLGQSLFHGLINYRCLPQYYDSLDQQPWISCRITQCPEDLVCQYVPQGPNIPTSFNNIFSSYAQVLRTITMDDWTWVMYFTLKSYGTYIWVYYLLIIFFGGFFGFNLVIAVLKIHYSQQTNQKQNQIEEDDEHQKEEKLNLQNLKQFGLYHPILQYKMYLKGDHPLLNKSFCSIASSISEQPRILSGKHYSKYENRFQFLKQFSLKTLLLPKFLDIRKYQNLLQDLYDNLMEKPDINMQCLTHNEFTRYWANAKNLTYISKSAQDVILLKIEISQKMLIQKRILQFRYKTKPNNNLQNQKELKQFPIIKSTRLKDKIVSYASSGITLMDIQHHLSKATSQQQTLSIHPNNNLFISSQIKKNNNTFILHKEKEIYIKIYGFYHNYKAVSELINKKIQIRIVDKIKDYEEKYLQIRMSEIQSGIIESKNCSISSVINNYEHKNLIKHSLNHVDYLIWLVGIRGKFIIIRKITFMIITHKFTNFFVDCVILVNFLCLSLIGIISNQFLSAIEDFTTIIVTLELVLKLISFQTSKLIQKEQIILESIIIIINFSEMSFRSILNQDDIIARLLRGTKILLFHRCLKYIRMAVLIGLIAKKTFKQYIYLTFLMFLMILIYALLGMAVYASSFDETTLLGHLHSYKDPLKSWMTVFNIMTNDDWYGVLALGTKVNQIFAFIYSFSMIHFLNYITYGLVMAILLDGFGEYLVEIKKDQEIKFKDDVSNKQDSDSDAEEKDKEKEKTTKSFKQLSQNSQIYKDTQYWYLLESIQQLVKQIKTKRRKIYLGIKCKESLFCFDKHNKQRILCVKTIRSEIFYWSRLALNIGFIILIAIQTYKVEYYVIVDSLILITNLMITIQTIMLIIALGLFHEKGTYIQHIWQITDIMYLVCYYLQLINTESRILHLFLYLRYLRPFKLLYSFQPIVKLYNSLVAALYNMSNVLITLLIIWTMFAVYGMILYQNKFGFCDDLMQFDINKQQCEDEGRRWITYQHNFDNITVALPTLFVISTFDGWGEILQVAENSRSSYQGPAPFVNQLPTYIYLTLFCFIGSMFFLSLFTGLLFLNLKASQQKIEYDDLTVYQQEFIQISQKILRDSPSFSQPPRNIVRRMAQKLNKNQYFQYLSFLILIVDTIIQMSFYQDMEIDMAIELNLYYEIISILFTFWVLVQLLDYGYKRFIDDQWRKFYSLIVIISLFELIATKNYDLFKIQMTSTMFTDNYQIIRLLFALRNLRILILFKGFDDLQRLIRVMIFSFPFLGKILFILIVTTLSYALLGCQLFGHIDKGIIIDSQINFSTFTSSLLTLLKCGSCDNFRSVMTDTMIHNIYCYDDPRYCGSQFAQIYFISFVFISNYVLLNLFVLGLIEQFEKFFQSENSILQVYIESIDKIKTVWCKYSYQRHGKAMHYLQICKFLLEIGQPFTHIKDNIWDAARLAGYLKIRTDDQGYIQFNSLIYEIFRRTFKQQVFKQGSDDSIKIIKKFNKEMQMRLFYFRRDKLQKRSFIATYVEFKSNFSIASDYLSILVIFKAWQNYSKQLIKRSKVEQEDFSDNSSFGQEVQDIDIFSRVDEEEEQSKENLTRKIPSNPVKSNQCLTFESDHNLNIKQQLDLPLYNDNERYLTPKRDVTKMTSNLLQQLQKRTIIKPKKDSNTPSSIIKQSSKLIRYPVDIIFNQQNYHNNQSNLNQSANNSFRSFISHSETSLSSIDGVPGIII</sequence>
<evidence type="ECO:0000256" key="12">
    <source>
        <dbReference type="ARBA" id="ARBA00023303"/>
    </source>
</evidence>
<evidence type="ECO:0000256" key="8">
    <source>
        <dbReference type="ARBA" id="ARBA00022989"/>
    </source>
</evidence>
<feature type="transmembrane region" description="Helical" evidence="14">
    <location>
        <begin position="1187"/>
        <end position="1214"/>
    </location>
</feature>
<keyword evidence="2" id="KW-0813">Transport</keyword>
<protein>
    <recommendedName>
        <fullName evidence="15">Ion transport domain-containing protein</fullName>
    </recommendedName>
</protein>
<dbReference type="InterPro" id="IPR050599">
    <property type="entry name" value="VDCC_alpha-1_subunit"/>
</dbReference>
<reference evidence="16" key="1">
    <citation type="submission" date="2021-01" db="EMBL/GenBank/DDBJ databases">
        <authorList>
            <consortium name="Genoscope - CEA"/>
            <person name="William W."/>
        </authorList>
    </citation>
    <scope>NUCLEOTIDE SEQUENCE</scope>
</reference>
<feature type="transmembrane region" description="Helical" evidence="14">
    <location>
        <begin position="834"/>
        <end position="854"/>
    </location>
</feature>
<feature type="transmembrane region" description="Helical" evidence="14">
    <location>
        <begin position="306"/>
        <end position="325"/>
    </location>
</feature>
<proteinExistence type="predicted"/>
<evidence type="ECO:0000256" key="11">
    <source>
        <dbReference type="ARBA" id="ARBA00023180"/>
    </source>
</evidence>
<feature type="domain" description="Ion transport" evidence="15">
    <location>
        <begin position="829"/>
        <end position="1054"/>
    </location>
</feature>
<dbReference type="FunFam" id="1.10.287.70:FF:000162">
    <property type="entry name" value="Voltage-gated Ca2+ channel, alpha subunit"/>
    <property type="match status" value="1"/>
</dbReference>
<keyword evidence="4" id="KW-0107">Calcium channel</keyword>
<evidence type="ECO:0000259" key="15">
    <source>
        <dbReference type="Pfam" id="PF00520"/>
    </source>
</evidence>
<dbReference type="GO" id="GO:0098703">
    <property type="term" value="P:calcium ion import across plasma membrane"/>
    <property type="evidence" value="ECO:0007669"/>
    <property type="project" value="TreeGrafter"/>
</dbReference>
<feature type="transmembrane region" description="Helical" evidence="14">
    <location>
        <begin position="1288"/>
        <end position="1307"/>
    </location>
</feature>
<keyword evidence="7" id="KW-0851">Voltage-gated channel</keyword>
<feature type="transmembrane region" description="Helical" evidence="14">
    <location>
        <begin position="860"/>
        <end position="879"/>
    </location>
</feature>
<keyword evidence="3" id="KW-0109">Calcium transport</keyword>
<name>A0A8S1R465_9CILI</name>
<feature type="domain" description="Ion transport" evidence="15">
    <location>
        <begin position="1464"/>
        <end position="1716"/>
    </location>
</feature>
<keyword evidence="17" id="KW-1185">Reference proteome</keyword>
<feature type="transmembrane region" description="Helical" evidence="14">
    <location>
        <begin position="1688"/>
        <end position="1710"/>
    </location>
</feature>
<feature type="transmembrane region" description="Helical" evidence="14">
    <location>
        <begin position="1596"/>
        <end position="1621"/>
    </location>
</feature>
<feature type="transmembrane region" description="Helical" evidence="14">
    <location>
        <begin position="443"/>
        <end position="465"/>
    </location>
</feature>
<feature type="transmembrane region" description="Helical" evidence="14">
    <location>
        <begin position="337"/>
        <end position="360"/>
    </location>
</feature>
<dbReference type="PANTHER" id="PTHR45628">
    <property type="entry name" value="VOLTAGE-DEPENDENT CALCIUM CHANNEL TYPE A SUBUNIT ALPHA-1"/>
    <property type="match status" value="1"/>
</dbReference>
<feature type="transmembrane region" description="Helical" evidence="14">
    <location>
        <begin position="1466"/>
        <end position="1487"/>
    </location>
</feature>
<feature type="domain" description="Ion transport" evidence="15">
    <location>
        <begin position="216"/>
        <end position="476"/>
    </location>
</feature>
<evidence type="ECO:0000313" key="17">
    <source>
        <dbReference type="Proteomes" id="UP000692954"/>
    </source>
</evidence>
<feature type="transmembrane region" description="Helical" evidence="14">
    <location>
        <begin position="219"/>
        <end position="238"/>
    </location>
</feature>
<comment type="caution">
    <text evidence="16">The sequence shown here is derived from an EMBL/GenBank/DDBJ whole genome shotgun (WGS) entry which is preliminary data.</text>
</comment>
<feature type="domain" description="Ion transport" evidence="15">
    <location>
        <begin position="1163"/>
        <end position="1414"/>
    </location>
</feature>
<keyword evidence="9" id="KW-0406">Ion transport</keyword>
<keyword evidence="10 14" id="KW-0472">Membrane</keyword>
<keyword evidence="5 14" id="KW-0812">Transmembrane</keyword>
<dbReference type="FunFam" id="1.10.287.70:FF:000166">
    <property type="entry name" value="Voltage-gated Ca2+ channel, alpha subunit"/>
    <property type="match status" value="1"/>
</dbReference>
<keyword evidence="6" id="KW-0106">Calcium</keyword>
<evidence type="ECO:0000256" key="4">
    <source>
        <dbReference type="ARBA" id="ARBA00022673"/>
    </source>
</evidence>
<evidence type="ECO:0000256" key="14">
    <source>
        <dbReference type="SAM" id="Phobius"/>
    </source>
</evidence>
<dbReference type="InterPro" id="IPR005821">
    <property type="entry name" value="Ion_trans_dom"/>
</dbReference>
<feature type="transmembrane region" description="Helical" evidence="14">
    <location>
        <begin position="244"/>
        <end position="261"/>
    </location>
</feature>
<evidence type="ECO:0000256" key="3">
    <source>
        <dbReference type="ARBA" id="ARBA00022568"/>
    </source>
</evidence>
<evidence type="ECO:0000256" key="5">
    <source>
        <dbReference type="ARBA" id="ARBA00022692"/>
    </source>
</evidence>
<dbReference type="FunFam" id="1.10.287.70:FF:000117">
    <property type="entry name" value="Voltage-gated Ca2+ channel, alpha subunit"/>
    <property type="match status" value="1"/>
</dbReference>
<feature type="transmembrane region" description="Helical" evidence="14">
    <location>
        <begin position="1529"/>
        <end position="1546"/>
    </location>
</feature>
<dbReference type="PANTHER" id="PTHR45628:SF7">
    <property type="entry name" value="VOLTAGE-DEPENDENT CALCIUM CHANNEL TYPE A SUBUNIT ALPHA-1"/>
    <property type="match status" value="1"/>
</dbReference>
<comment type="subcellular location">
    <subcellularLocation>
        <location evidence="1">Membrane</location>
        <topology evidence="1">Multi-pass membrane protein</topology>
    </subcellularLocation>
</comment>
<keyword evidence="11" id="KW-0325">Glycoprotein</keyword>
<feature type="transmembrane region" description="Helical" evidence="14">
    <location>
        <begin position="1162"/>
        <end position="1181"/>
    </location>
</feature>
<feature type="transmembrane region" description="Helical" evidence="14">
    <location>
        <begin position="1499"/>
        <end position="1517"/>
    </location>
</feature>
<feature type="transmembrane region" description="Helical" evidence="14">
    <location>
        <begin position="1387"/>
        <end position="1411"/>
    </location>
</feature>
<feature type="region of interest" description="Disordered" evidence="13">
    <location>
        <begin position="1072"/>
        <end position="1094"/>
    </location>
</feature>
<dbReference type="OrthoDB" id="431720at2759"/>
<dbReference type="GO" id="GO:0005891">
    <property type="term" value="C:voltage-gated calcium channel complex"/>
    <property type="evidence" value="ECO:0007669"/>
    <property type="project" value="TreeGrafter"/>
</dbReference>
<keyword evidence="12" id="KW-0407">Ion channel</keyword>
<feature type="transmembrane region" description="Helical" evidence="14">
    <location>
        <begin position="1566"/>
        <end position="1584"/>
    </location>
</feature>
<evidence type="ECO:0000256" key="13">
    <source>
        <dbReference type="SAM" id="MobiDB-lite"/>
    </source>
</evidence>
<evidence type="ECO:0000256" key="7">
    <source>
        <dbReference type="ARBA" id="ARBA00022882"/>
    </source>
</evidence>
<keyword evidence="8 14" id="KW-1133">Transmembrane helix</keyword>
<dbReference type="EMBL" id="CAJJDN010000132">
    <property type="protein sequence ID" value="CAD8121400.1"/>
    <property type="molecule type" value="Genomic_DNA"/>
</dbReference>
<evidence type="ECO:0000256" key="9">
    <source>
        <dbReference type="ARBA" id="ARBA00023065"/>
    </source>
</evidence>
<feature type="transmembrane region" description="Helical" evidence="14">
    <location>
        <begin position="282"/>
        <end position="300"/>
    </location>
</feature>
<organism evidence="16 17">
    <name type="scientific">Paramecium sonneborni</name>
    <dbReference type="NCBI Taxonomy" id="65129"/>
    <lineage>
        <taxon>Eukaryota</taxon>
        <taxon>Sar</taxon>
        <taxon>Alveolata</taxon>
        <taxon>Ciliophora</taxon>
        <taxon>Intramacronucleata</taxon>
        <taxon>Oligohymenophorea</taxon>
        <taxon>Peniculida</taxon>
        <taxon>Parameciidae</taxon>
        <taxon>Paramecium</taxon>
    </lineage>
</organism>
<dbReference type="GO" id="GO:0008331">
    <property type="term" value="F:high voltage-gated calcium channel activity"/>
    <property type="evidence" value="ECO:0007669"/>
    <property type="project" value="TreeGrafter"/>
</dbReference>
<evidence type="ECO:0000256" key="10">
    <source>
        <dbReference type="ARBA" id="ARBA00023136"/>
    </source>
</evidence>
<feature type="transmembrane region" description="Helical" evidence="14">
    <location>
        <begin position="953"/>
        <end position="976"/>
    </location>
</feature>
<dbReference type="Proteomes" id="UP000692954">
    <property type="component" value="Unassembled WGS sequence"/>
</dbReference>
<evidence type="ECO:0000256" key="6">
    <source>
        <dbReference type="ARBA" id="ARBA00022837"/>
    </source>
</evidence>
<evidence type="ECO:0000256" key="2">
    <source>
        <dbReference type="ARBA" id="ARBA00022448"/>
    </source>
</evidence>
<gene>
    <name evidence="16" type="ORF">PSON_ATCC_30995.1.T1320051</name>
</gene>